<keyword evidence="9" id="KW-1185">Reference proteome</keyword>
<dbReference type="SUPFAM" id="SSF48264">
    <property type="entry name" value="Cytochrome P450"/>
    <property type="match status" value="1"/>
</dbReference>
<evidence type="ECO:0000256" key="2">
    <source>
        <dbReference type="ARBA" id="ARBA00022617"/>
    </source>
</evidence>
<dbReference type="FunFam" id="1.10.630.10:FF:000018">
    <property type="entry name" value="Cytochrome P450 monooxygenase"/>
    <property type="match status" value="1"/>
</dbReference>
<evidence type="ECO:0000313" key="9">
    <source>
        <dbReference type="Proteomes" id="UP000265768"/>
    </source>
</evidence>
<dbReference type="Proteomes" id="UP000265768">
    <property type="component" value="Unassembled WGS sequence"/>
</dbReference>
<sequence length="407" mass="45158">MDPELLRDPFTAFSRIRESAPVAPAVFGDAPSRILVVTRYDDVRTVLADRRFVNNPANVPGANAGNVREQLIAMRRIPPEYAKYILGSVLDSDGEDHIRLRRLVSRAFTARRVLDLRPRVEEITAALIETLPDMAGEDGVVDLVEHFAYPLPITVICELVGIPEEDRGHWREWSRGLNSVEPGAITEPLKQIVANSQALIAHRREHPADDLLTALIRAHDEDGDRLTDVELVTMIITLMVAGHETTAHLISNGVEALLTHPDQLERFRAAPALAPRAVHELMRWCGPVQGTQFRYPTEDVTLSGVLIPKGTPVMAILVGANRDPRHYPDPDRLDITRDPGAHRETHVGFGHGLHYCLGAALARQEAEVALTRLFAAYPGLSLAVPRESLRRDFLPASWRLTALPVHL</sequence>
<dbReference type="InterPro" id="IPR036396">
    <property type="entry name" value="Cyt_P450_sf"/>
</dbReference>
<dbReference type="InterPro" id="IPR001128">
    <property type="entry name" value="Cyt_P450"/>
</dbReference>
<protein>
    <submittedName>
        <fullName evidence="8">Cytochrome P450</fullName>
    </submittedName>
</protein>
<dbReference type="CDD" id="cd11029">
    <property type="entry name" value="CYP107-like"/>
    <property type="match status" value="1"/>
</dbReference>
<name>A0A3A4AXL3_9ACTN</name>
<keyword evidence="2 7" id="KW-0349">Heme</keyword>
<dbReference type="PANTHER" id="PTHR46696">
    <property type="entry name" value="P450, PUTATIVE (EUROFUNG)-RELATED"/>
    <property type="match status" value="1"/>
</dbReference>
<dbReference type="GO" id="GO:0020037">
    <property type="term" value="F:heme binding"/>
    <property type="evidence" value="ECO:0007669"/>
    <property type="project" value="InterPro"/>
</dbReference>
<keyword evidence="6 7" id="KW-0503">Monooxygenase</keyword>
<accession>A0A3A4AXL3</accession>
<dbReference type="EMBL" id="QZEY01000003">
    <property type="protein sequence ID" value="RJL33633.1"/>
    <property type="molecule type" value="Genomic_DNA"/>
</dbReference>
<dbReference type="PROSITE" id="PS00086">
    <property type="entry name" value="CYTOCHROME_P450"/>
    <property type="match status" value="1"/>
</dbReference>
<dbReference type="AlphaFoldDB" id="A0A3A4AXL3"/>
<keyword evidence="5 7" id="KW-0408">Iron</keyword>
<evidence type="ECO:0000256" key="7">
    <source>
        <dbReference type="RuleBase" id="RU000461"/>
    </source>
</evidence>
<dbReference type="Gene3D" id="1.10.630.10">
    <property type="entry name" value="Cytochrome P450"/>
    <property type="match status" value="1"/>
</dbReference>
<dbReference type="InterPro" id="IPR017972">
    <property type="entry name" value="Cyt_P450_CS"/>
</dbReference>
<comment type="caution">
    <text evidence="8">The sequence shown here is derived from an EMBL/GenBank/DDBJ whole genome shotgun (WGS) entry which is preliminary data.</text>
</comment>
<comment type="similarity">
    <text evidence="1 7">Belongs to the cytochrome P450 family.</text>
</comment>
<evidence type="ECO:0000256" key="3">
    <source>
        <dbReference type="ARBA" id="ARBA00022723"/>
    </source>
</evidence>
<evidence type="ECO:0000256" key="1">
    <source>
        <dbReference type="ARBA" id="ARBA00010617"/>
    </source>
</evidence>
<evidence type="ECO:0000256" key="4">
    <source>
        <dbReference type="ARBA" id="ARBA00023002"/>
    </source>
</evidence>
<evidence type="ECO:0000256" key="6">
    <source>
        <dbReference type="ARBA" id="ARBA00023033"/>
    </source>
</evidence>
<dbReference type="GO" id="GO:0004497">
    <property type="term" value="F:monooxygenase activity"/>
    <property type="evidence" value="ECO:0007669"/>
    <property type="project" value="UniProtKB-KW"/>
</dbReference>
<dbReference type="GO" id="GO:0016705">
    <property type="term" value="F:oxidoreductase activity, acting on paired donors, with incorporation or reduction of molecular oxygen"/>
    <property type="evidence" value="ECO:0007669"/>
    <property type="project" value="InterPro"/>
</dbReference>
<dbReference type="InterPro" id="IPR002397">
    <property type="entry name" value="Cyt_P450_B"/>
</dbReference>
<dbReference type="GO" id="GO:0005506">
    <property type="term" value="F:iron ion binding"/>
    <property type="evidence" value="ECO:0007669"/>
    <property type="project" value="InterPro"/>
</dbReference>
<keyword evidence="3 7" id="KW-0479">Metal-binding</keyword>
<gene>
    <name evidence="8" type="ORF">D5H75_11495</name>
</gene>
<dbReference type="OrthoDB" id="4133219at2"/>
<evidence type="ECO:0000256" key="5">
    <source>
        <dbReference type="ARBA" id="ARBA00023004"/>
    </source>
</evidence>
<organism evidence="8 9">
    <name type="scientific">Bailinhaonella thermotolerans</name>
    <dbReference type="NCBI Taxonomy" id="1070861"/>
    <lineage>
        <taxon>Bacteria</taxon>
        <taxon>Bacillati</taxon>
        <taxon>Actinomycetota</taxon>
        <taxon>Actinomycetes</taxon>
        <taxon>Streptosporangiales</taxon>
        <taxon>Streptosporangiaceae</taxon>
        <taxon>Bailinhaonella</taxon>
    </lineage>
</organism>
<evidence type="ECO:0000313" key="8">
    <source>
        <dbReference type="EMBL" id="RJL33633.1"/>
    </source>
</evidence>
<keyword evidence="4 7" id="KW-0560">Oxidoreductase</keyword>
<dbReference type="PRINTS" id="PR00359">
    <property type="entry name" value="BP450"/>
</dbReference>
<dbReference type="PANTHER" id="PTHR46696:SF1">
    <property type="entry name" value="CYTOCHROME P450 YJIB-RELATED"/>
    <property type="match status" value="1"/>
</dbReference>
<dbReference type="Pfam" id="PF00067">
    <property type="entry name" value="p450"/>
    <property type="match status" value="2"/>
</dbReference>
<reference evidence="8 9" key="1">
    <citation type="submission" date="2018-09" db="EMBL/GenBank/DDBJ databases">
        <title>YIM 75507 draft genome.</title>
        <authorList>
            <person name="Tang S."/>
            <person name="Feng Y."/>
        </authorList>
    </citation>
    <scope>NUCLEOTIDE SEQUENCE [LARGE SCALE GENOMIC DNA]</scope>
    <source>
        <strain evidence="8 9">YIM 75507</strain>
    </source>
</reference>
<proteinExistence type="inferred from homology"/>